<sequence length="254" mass="27496">MTPIPSAAQWGTPAASKRALLIHGNTSSAYTWETIAQGLAKAGYLVTAPNMLGHGYRRSGDLRLSALAEDLRSYFAGGIIYDVIVGHSLGADVALALIPFLPTDKMTAMVLVDPVLEFDQGFLARVEKGSTEGILNVRSLESYMSDHPTWTRQDVVSRVMGLHMVQGDLVTQVLAQNVPFSFKHLFSAIPPHVDVTVLVADPELSIICPPDQVPVRPQVRSVLVKGSGHWMQHEKPDLVINTVLDTVEKLAAGP</sequence>
<dbReference type="InterPro" id="IPR000073">
    <property type="entry name" value="AB_hydrolase_1"/>
</dbReference>
<dbReference type="PANTHER" id="PTHR43194:SF2">
    <property type="entry name" value="PEROXISOMAL MEMBRANE PROTEIN LPX1"/>
    <property type="match status" value="1"/>
</dbReference>
<reference evidence="2 3" key="1">
    <citation type="submission" date="2014-06" db="EMBL/GenBank/DDBJ databases">
        <authorList>
            <consortium name="DOE Joint Genome Institute"/>
            <person name="Kuo A."/>
            <person name="Kohler A."/>
            <person name="Nagy L.G."/>
            <person name="Floudas D."/>
            <person name="Copeland A."/>
            <person name="Barry K.W."/>
            <person name="Cichocki N."/>
            <person name="Veneault-Fourrey C."/>
            <person name="LaButti K."/>
            <person name="Lindquist E.A."/>
            <person name="Lipzen A."/>
            <person name="Lundell T."/>
            <person name="Morin E."/>
            <person name="Murat C."/>
            <person name="Sun H."/>
            <person name="Tunlid A."/>
            <person name="Henrissat B."/>
            <person name="Grigoriev I.V."/>
            <person name="Hibbett D.S."/>
            <person name="Martin F."/>
            <person name="Nordberg H.P."/>
            <person name="Cantor M.N."/>
            <person name="Hua S.X."/>
        </authorList>
    </citation>
    <scope>NUCLEOTIDE SEQUENCE [LARGE SCALE GENOMIC DNA]</scope>
    <source>
        <strain evidence="2 3">ATCC 200175</strain>
    </source>
</reference>
<dbReference type="InterPro" id="IPR050228">
    <property type="entry name" value="Carboxylesterase_BioH"/>
</dbReference>
<dbReference type="PANTHER" id="PTHR43194">
    <property type="entry name" value="HYDROLASE ALPHA/BETA FOLD FAMILY"/>
    <property type="match status" value="1"/>
</dbReference>
<accession>A0A0C9TVV1</accession>
<dbReference type="OrthoDB" id="10249433at2759"/>
<feature type="domain" description="AB hydrolase-1" evidence="1">
    <location>
        <begin position="20"/>
        <end position="240"/>
    </location>
</feature>
<dbReference type="Proteomes" id="UP000053647">
    <property type="component" value="Unassembled WGS sequence"/>
</dbReference>
<dbReference type="SUPFAM" id="SSF53474">
    <property type="entry name" value="alpha/beta-Hydrolases"/>
    <property type="match status" value="1"/>
</dbReference>
<dbReference type="Pfam" id="PF12697">
    <property type="entry name" value="Abhydrolase_6"/>
    <property type="match status" value="1"/>
</dbReference>
<dbReference type="EMBL" id="KN819379">
    <property type="protein sequence ID" value="KIJ11451.1"/>
    <property type="molecule type" value="Genomic_DNA"/>
</dbReference>
<evidence type="ECO:0000313" key="2">
    <source>
        <dbReference type="EMBL" id="KIJ11451.1"/>
    </source>
</evidence>
<dbReference type="HOGENOM" id="CLU_020336_31_1_1"/>
<proteinExistence type="predicted"/>
<name>A0A0C9TVV1_PAXIN</name>
<dbReference type="InterPro" id="IPR029058">
    <property type="entry name" value="AB_hydrolase_fold"/>
</dbReference>
<dbReference type="Gene3D" id="3.40.50.1820">
    <property type="entry name" value="alpha/beta hydrolase"/>
    <property type="match status" value="1"/>
</dbReference>
<evidence type="ECO:0000313" key="3">
    <source>
        <dbReference type="Proteomes" id="UP000053647"/>
    </source>
</evidence>
<gene>
    <name evidence="2" type="ORF">PAXINDRAFT_84507</name>
</gene>
<protein>
    <recommendedName>
        <fullName evidence="1">AB hydrolase-1 domain-containing protein</fullName>
    </recommendedName>
</protein>
<reference evidence="3" key="2">
    <citation type="submission" date="2015-01" db="EMBL/GenBank/DDBJ databases">
        <title>Evolutionary Origins and Diversification of the Mycorrhizal Mutualists.</title>
        <authorList>
            <consortium name="DOE Joint Genome Institute"/>
            <consortium name="Mycorrhizal Genomics Consortium"/>
            <person name="Kohler A."/>
            <person name="Kuo A."/>
            <person name="Nagy L.G."/>
            <person name="Floudas D."/>
            <person name="Copeland A."/>
            <person name="Barry K.W."/>
            <person name="Cichocki N."/>
            <person name="Veneault-Fourrey C."/>
            <person name="LaButti K."/>
            <person name="Lindquist E.A."/>
            <person name="Lipzen A."/>
            <person name="Lundell T."/>
            <person name="Morin E."/>
            <person name="Murat C."/>
            <person name="Riley R."/>
            <person name="Ohm R."/>
            <person name="Sun H."/>
            <person name="Tunlid A."/>
            <person name="Henrissat B."/>
            <person name="Grigoriev I.V."/>
            <person name="Hibbett D.S."/>
            <person name="Martin F."/>
        </authorList>
    </citation>
    <scope>NUCLEOTIDE SEQUENCE [LARGE SCALE GENOMIC DNA]</scope>
    <source>
        <strain evidence="3">ATCC 200175</strain>
    </source>
</reference>
<dbReference type="AlphaFoldDB" id="A0A0C9TVV1"/>
<organism evidence="2 3">
    <name type="scientific">Paxillus involutus ATCC 200175</name>
    <dbReference type="NCBI Taxonomy" id="664439"/>
    <lineage>
        <taxon>Eukaryota</taxon>
        <taxon>Fungi</taxon>
        <taxon>Dikarya</taxon>
        <taxon>Basidiomycota</taxon>
        <taxon>Agaricomycotina</taxon>
        <taxon>Agaricomycetes</taxon>
        <taxon>Agaricomycetidae</taxon>
        <taxon>Boletales</taxon>
        <taxon>Paxilineae</taxon>
        <taxon>Paxillaceae</taxon>
        <taxon>Paxillus</taxon>
    </lineage>
</organism>
<evidence type="ECO:0000259" key="1">
    <source>
        <dbReference type="Pfam" id="PF12697"/>
    </source>
</evidence>
<keyword evidence="3" id="KW-1185">Reference proteome</keyword>